<keyword evidence="5" id="KW-0862">Zinc</keyword>
<dbReference type="SUPFAM" id="SSF55031">
    <property type="entry name" value="Bacterial exopeptidase dimerisation domain"/>
    <property type="match status" value="1"/>
</dbReference>
<dbReference type="InterPro" id="IPR001261">
    <property type="entry name" value="ArgE/DapE_CS"/>
</dbReference>
<organism evidence="8 9">
    <name type="scientific">Usitatibacter palustris</name>
    <dbReference type="NCBI Taxonomy" id="2732487"/>
    <lineage>
        <taxon>Bacteria</taxon>
        <taxon>Pseudomonadati</taxon>
        <taxon>Pseudomonadota</taxon>
        <taxon>Betaproteobacteria</taxon>
        <taxon>Nitrosomonadales</taxon>
        <taxon>Usitatibacteraceae</taxon>
        <taxon>Usitatibacter</taxon>
    </lineage>
</organism>
<comment type="similarity">
    <text evidence="2">Belongs to the peptidase M20A family.</text>
</comment>
<evidence type="ECO:0000256" key="5">
    <source>
        <dbReference type="ARBA" id="ARBA00022833"/>
    </source>
</evidence>
<dbReference type="PANTHER" id="PTHR43808">
    <property type="entry name" value="ACETYLORNITHINE DEACETYLASE"/>
    <property type="match status" value="1"/>
</dbReference>
<feature type="signal peptide" evidence="6">
    <location>
        <begin position="1"/>
        <end position="23"/>
    </location>
</feature>
<dbReference type="Pfam" id="PF01546">
    <property type="entry name" value="Peptidase_M20"/>
    <property type="match status" value="1"/>
</dbReference>
<dbReference type="EMBL" id="CP053073">
    <property type="protein sequence ID" value="QJR16633.1"/>
    <property type="molecule type" value="Genomic_DNA"/>
</dbReference>
<dbReference type="Pfam" id="PF07687">
    <property type="entry name" value="M20_dimer"/>
    <property type="match status" value="1"/>
</dbReference>
<dbReference type="InterPro" id="IPR050072">
    <property type="entry name" value="Peptidase_M20A"/>
</dbReference>
<keyword evidence="9" id="KW-1185">Reference proteome</keyword>
<dbReference type="Gene3D" id="1.10.150.900">
    <property type="match status" value="1"/>
</dbReference>
<dbReference type="KEGG" id="upl:DSM104440_03468"/>
<evidence type="ECO:0000259" key="7">
    <source>
        <dbReference type="Pfam" id="PF07687"/>
    </source>
</evidence>
<dbReference type="Gene3D" id="3.30.70.360">
    <property type="match status" value="1"/>
</dbReference>
<dbReference type="InterPro" id="IPR002933">
    <property type="entry name" value="Peptidase_M20"/>
</dbReference>
<evidence type="ECO:0000313" key="9">
    <source>
        <dbReference type="Proteomes" id="UP000503096"/>
    </source>
</evidence>
<keyword evidence="3" id="KW-0479">Metal-binding</keyword>
<keyword evidence="4 8" id="KW-0378">Hydrolase</keyword>
<evidence type="ECO:0000256" key="6">
    <source>
        <dbReference type="SAM" id="SignalP"/>
    </source>
</evidence>
<evidence type="ECO:0000256" key="2">
    <source>
        <dbReference type="ARBA" id="ARBA00006247"/>
    </source>
</evidence>
<dbReference type="SUPFAM" id="SSF53187">
    <property type="entry name" value="Zn-dependent exopeptidases"/>
    <property type="match status" value="1"/>
</dbReference>
<evidence type="ECO:0000313" key="8">
    <source>
        <dbReference type="EMBL" id="QJR16633.1"/>
    </source>
</evidence>
<dbReference type="PROSITE" id="PS00758">
    <property type="entry name" value="ARGE_DAPE_CPG2_1"/>
    <property type="match status" value="1"/>
</dbReference>
<dbReference type="GO" id="GO:0046872">
    <property type="term" value="F:metal ion binding"/>
    <property type="evidence" value="ECO:0007669"/>
    <property type="project" value="UniProtKB-KW"/>
</dbReference>
<gene>
    <name evidence="8" type="primary">dapE_4</name>
    <name evidence="8" type="ORF">DSM104440_03468</name>
</gene>
<evidence type="ECO:0000256" key="3">
    <source>
        <dbReference type="ARBA" id="ARBA00022723"/>
    </source>
</evidence>
<feature type="domain" description="Peptidase M20 dimerisation" evidence="7">
    <location>
        <begin position="223"/>
        <end position="331"/>
    </location>
</feature>
<reference evidence="8 9" key="1">
    <citation type="submission" date="2020-04" db="EMBL/GenBank/DDBJ databases">
        <title>Usitatibacter rugosus gen. nov., sp. nov. and Usitatibacter palustris sp. nov., novel members of Usitatibacteraceae fam. nov. within the order Nitrosomonadales isolated from soil.</title>
        <authorList>
            <person name="Huber K.J."/>
            <person name="Neumann-Schaal M."/>
            <person name="Geppert A."/>
            <person name="Luckner M."/>
            <person name="Wanner G."/>
            <person name="Overmann J."/>
        </authorList>
    </citation>
    <scope>NUCLEOTIDE SEQUENCE [LARGE SCALE GENOMIC DNA]</scope>
    <source>
        <strain evidence="8 9">Swamp67</strain>
    </source>
</reference>
<dbReference type="PROSITE" id="PS00759">
    <property type="entry name" value="ARGE_DAPE_CPG2_2"/>
    <property type="match status" value="1"/>
</dbReference>
<accession>A0A6M4HDQ3</accession>
<name>A0A6M4HDQ3_9PROT</name>
<feature type="chain" id="PRO_5026887352" evidence="6">
    <location>
        <begin position="24"/>
        <end position="434"/>
    </location>
</feature>
<dbReference type="RefSeq" id="WP_171164905.1">
    <property type="nucleotide sequence ID" value="NZ_CP053073.1"/>
</dbReference>
<dbReference type="Proteomes" id="UP000503096">
    <property type="component" value="Chromosome"/>
</dbReference>
<dbReference type="EC" id="3.5.1.18" evidence="8"/>
<dbReference type="AlphaFoldDB" id="A0A6M4HDQ3"/>
<dbReference type="Gene3D" id="3.40.630.10">
    <property type="entry name" value="Zn peptidases"/>
    <property type="match status" value="1"/>
</dbReference>
<keyword evidence="6" id="KW-0732">Signal</keyword>
<comment type="cofactor">
    <cofactor evidence="1">
        <name>Zn(2+)</name>
        <dbReference type="ChEBI" id="CHEBI:29105"/>
    </cofactor>
</comment>
<evidence type="ECO:0000256" key="1">
    <source>
        <dbReference type="ARBA" id="ARBA00001947"/>
    </source>
</evidence>
<evidence type="ECO:0000256" key="4">
    <source>
        <dbReference type="ARBA" id="ARBA00022801"/>
    </source>
</evidence>
<sequence>MTNKWPCGALALAATFLSGAASAQSASPHQQLTRDIYRELIEIRTVHPDGDNTAAARAMARRLLDAGFDPKDVEVLEPAPRKGNLVARLRGTGELKPVMLLAHIDVVEAKKEDWSDGLDPFKLTEKDGYFYGRGTIDDKAQAAIFIANLVRAHKAGWKPKRDVIVALTADEEGGTTNGVTWLIANRRDAIDAEFAINEGGNLVLRDGKPYELAVQVSEKIPFTYELAATNAGGHSSLPRADNAIYDLVAALDRLSRHQFPARSATGDQLRRAVADPSLNAQLRTTCVATRLEAGHASNALPQTAKATVNCRMLPNENPQDLQRTLVTLAGERVAVKALYDPKPSPPSDPDSKAMKTIRRVAAATWPGVVVTPTMSAGATDGSRLRVIGIPVYGVAGIAMEVERMHGRDERLEIGAFHQAIEFLDRLVRELASGG</sequence>
<proteinExistence type="inferred from homology"/>
<dbReference type="GO" id="GO:0009014">
    <property type="term" value="F:succinyl-diaminopimelate desuccinylase activity"/>
    <property type="evidence" value="ECO:0007669"/>
    <property type="project" value="UniProtKB-EC"/>
</dbReference>
<dbReference type="InterPro" id="IPR036264">
    <property type="entry name" value="Bact_exopeptidase_dim_dom"/>
</dbReference>
<dbReference type="PANTHER" id="PTHR43808:SF8">
    <property type="entry name" value="PEPTIDASE M20 DIMERISATION DOMAIN-CONTAINING PROTEIN"/>
    <property type="match status" value="1"/>
</dbReference>
<dbReference type="InParanoid" id="A0A6M4HDQ3"/>
<protein>
    <submittedName>
        <fullName evidence="8">Succinyl-diaminopimelate desuccinylase</fullName>
        <ecNumber evidence="8">3.5.1.18</ecNumber>
    </submittedName>
</protein>
<dbReference type="InterPro" id="IPR011650">
    <property type="entry name" value="Peptidase_M20_dimer"/>
</dbReference>